<reference evidence="2" key="1">
    <citation type="submission" date="2019-04" db="EMBL/GenBank/DDBJ databases">
        <title>Genome assembly of Zosterops borbonicus 15179.</title>
        <authorList>
            <person name="Leroy T."/>
            <person name="Anselmetti Y."/>
            <person name="Tilak M.-K."/>
            <person name="Nabholz B."/>
        </authorList>
    </citation>
    <scope>NUCLEOTIDE SEQUENCE</scope>
    <source>
        <strain evidence="2">HGM_15179</strain>
        <tissue evidence="2">Muscle</tissue>
    </source>
</reference>
<protein>
    <submittedName>
        <fullName evidence="2">Uncharacterized protein</fullName>
    </submittedName>
</protein>
<keyword evidence="1" id="KW-1133">Transmembrane helix</keyword>
<dbReference type="EMBL" id="SWJQ01000024">
    <property type="protein sequence ID" value="TRZ25552.1"/>
    <property type="molecule type" value="Genomic_DNA"/>
</dbReference>
<comment type="caution">
    <text evidence="2">The sequence shown here is derived from an EMBL/GenBank/DDBJ whole genome shotgun (WGS) entry which is preliminary data.</text>
</comment>
<dbReference type="AlphaFoldDB" id="A0A8K1GWX7"/>
<organism evidence="2 3">
    <name type="scientific">Zosterops borbonicus</name>
    <dbReference type="NCBI Taxonomy" id="364589"/>
    <lineage>
        <taxon>Eukaryota</taxon>
        <taxon>Metazoa</taxon>
        <taxon>Chordata</taxon>
        <taxon>Craniata</taxon>
        <taxon>Vertebrata</taxon>
        <taxon>Euteleostomi</taxon>
        <taxon>Archelosauria</taxon>
        <taxon>Archosauria</taxon>
        <taxon>Dinosauria</taxon>
        <taxon>Saurischia</taxon>
        <taxon>Theropoda</taxon>
        <taxon>Coelurosauria</taxon>
        <taxon>Aves</taxon>
        <taxon>Neognathae</taxon>
        <taxon>Neoaves</taxon>
        <taxon>Telluraves</taxon>
        <taxon>Australaves</taxon>
        <taxon>Passeriformes</taxon>
        <taxon>Sylvioidea</taxon>
        <taxon>Zosteropidae</taxon>
        <taxon>Zosterops</taxon>
    </lineage>
</organism>
<evidence type="ECO:0000313" key="3">
    <source>
        <dbReference type="Proteomes" id="UP000796761"/>
    </source>
</evidence>
<evidence type="ECO:0000256" key="1">
    <source>
        <dbReference type="SAM" id="Phobius"/>
    </source>
</evidence>
<keyword evidence="1" id="KW-0472">Membrane</keyword>
<dbReference type="Proteomes" id="UP000796761">
    <property type="component" value="Unassembled WGS sequence"/>
</dbReference>
<gene>
    <name evidence="2" type="ORF">HGM15179_001611</name>
</gene>
<feature type="transmembrane region" description="Helical" evidence="1">
    <location>
        <begin position="85"/>
        <end position="106"/>
    </location>
</feature>
<accession>A0A8K1GWX7</accession>
<dbReference type="OrthoDB" id="10014052at2759"/>
<keyword evidence="1" id="KW-0812">Transmembrane</keyword>
<name>A0A8K1GWX7_9PASS</name>
<sequence>MKSNGRKLNHERFHLNMSHRITEWIWLEGTAVGCLVQSPILAGLSQRTWHRIVSRWFVNISSEGHPTSSLGNLYRCGFTHTAQKLFLMFWWNFLGINFCPLPLVLLPDTTEQRLDPSS</sequence>
<keyword evidence="3" id="KW-1185">Reference proteome</keyword>
<evidence type="ECO:0000313" key="2">
    <source>
        <dbReference type="EMBL" id="TRZ25552.1"/>
    </source>
</evidence>
<proteinExistence type="predicted"/>